<dbReference type="RefSeq" id="XP_013409402.1">
    <property type="nucleotide sequence ID" value="XM_013553948.2"/>
</dbReference>
<keyword evidence="1" id="KW-1133">Transmembrane helix</keyword>
<evidence type="ECO:0000256" key="1">
    <source>
        <dbReference type="SAM" id="Phobius"/>
    </source>
</evidence>
<proteinExistence type="predicted"/>
<accession>A0A1S3JG77</accession>
<dbReference type="AlphaFoldDB" id="A0A1S3JG77"/>
<evidence type="ECO:0000313" key="3">
    <source>
        <dbReference type="RefSeq" id="XP_013409402.1"/>
    </source>
</evidence>
<organism evidence="2 3">
    <name type="scientific">Lingula anatina</name>
    <name type="common">Brachiopod</name>
    <name type="synonym">Lingula unguis</name>
    <dbReference type="NCBI Taxonomy" id="7574"/>
    <lineage>
        <taxon>Eukaryota</taxon>
        <taxon>Metazoa</taxon>
        <taxon>Spiralia</taxon>
        <taxon>Lophotrochozoa</taxon>
        <taxon>Brachiopoda</taxon>
        <taxon>Linguliformea</taxon>
        <taxon>Lingulata</taxon>
        <taxon>Lingulida</taxon>
        <taxon>Linguloidea</taxon>
        <taxon>Lingulidae</taxon>
        <taxon>Lingula</taxon>
    </lineage>
</organism>
<dbReference type="Proteomes" id="UP000085678">
    <property type="component" value="Unplaced"/>
</dbReference>
<gene>
    <name evidence="3" type="primary">LOC106172988</name>
</gene>
<protein>
    <submittedName>
        <fullName evidence="3">Uncharacterized protein LOC106172988 isoform X1</fullName>
    </submittedName>
</protein>
<keyword evidence="2" id="KW-1185">Reference proteome</keyword>
<dbReference type="GeneID" id="106172988"/>
<dbReference type="KEGG" id="lak:106172988"/>
<sequence length="295" mass="33928">MGEVCQKYPQRHIRHIIVTENWNMVLYLFTLLSFFALPMVAEGERMCAVYTMISHGSMIRSGSQEFASEQWYKIHRYFGRNTNASIAAEGRKFLQFLKEWYGIDVYVADDTLSGVDPTPVFFETMAVNFTFKIVTLPQSANFRLNSESRDNEVRFYDSQICLITWWIVIKNEFTVTEGRNQGMVVPASSMIGLHYYNIKPGHKGFDSEIKLRGENRVPVLSIPTPLGQDTNLTGYDITEGTYVVYNQYVTSLTRPEFGDGVARGISPRYVHGNEFVNDGRMVVTFYCNRTEFRLP</sequence>
<keyword evidence="1" id="KW-0472">Membrane</keyword>
<name>A0A1S3JG77_LINAN</name>
<reference evidence="3" key="1">
    <citation type="submission" date="2025-08" db="UniProtKB">
        <authorList>
            <consortium name="RefSeq"/>
        </authorList>
    </citation>
    <scope>IDENTIFICATION</scope>
    <source>
        <tissue evidence="3">Gonads</tissue>
    </source>
</reference>
<feature type="transmembrane region" description="Helical" evidence="1">
    <location>
        <begin position="21"/>
        <end position="41"/>
    </location>
</feature>
<evidence type="ECO:0000313" key="2">
    <source>
        <dbReference type="Proteomes" id="UP000085678"/>
    </source>
</evidence>
<dbReference type="InParanoid" id="A0A1S3JG77"/>
<keyword evidence="1" id="KW-0812">Transmembrane</keyword>